<name>A0A918DM97_9ALTE</name>
<proteinExistence type="predicted"/>
<gene>
    <name evidence="3" type="ORF">GCM10010982_35010</name>
</gene>
<dbReference type="SUPFAM" id="SSF89796">
    <property type="entry name" value="CoA-transferase family III (CaiB/BaiF)"/>
    <property type="match status" value="1"/>
</dbReference>
<keyword evidence="4" id="KW-1185">Reference proteome</keyword>
<reference evidence="3" key="1">
    <citation type="journal article" date="2014" name="Int. J. Syst. Evol. Microbiol.">
        <title>Complete genome sequence of Corynebacterium casei LMG S-19264T (=DSM 44701T), isolated from a smear-ripened cheese.</title>
        <authorList>
            <consortium name="US DOE Joint Genome Institute (JGI-PGF)"/>
            <person name="Walter F."/>
            <person name="Albersmeier A."/>
            <person name="Kalinowski J."/>
            <person name="Ruckert C."/>
        </authorList>
    </citation>
    <scope>NUCLEOTIDE SEQUENCE</scope>
    <source>
        <strain evidence="3">CGMCC 1.7086</strain>
    </source>
</reference>
<dbReference type="InterPro" id="IPR044855">
    <property type="entry name" value="CoA-Trfase_III_dom3_sf"/>
</dbReference>
<feature type="region of interest" description="Disordered" evidence="2">
    <location>
        <begin position="348"/>
        <end position="377"/>
    </location>
</feature>
<dbReference type="InterPro" id="IPR050483">
    <property type="entry name" value="CoA-transferase_III_domain"/>
</dbReference>
<organism evidence="3 4">
    <name type="scientific">Bowmanella pacifica</name>
    <dbReference type="NCBI Taxonomy" id="502051"/>
    <lineage>
        <taxon>Bacteria</taxon>
        <taxon>Pseudomonadati</taxon>
        <taxon>Pseudomonadota</taxon>
        <taxon>Gammaproteobacteria</taxon>
        <taxon>Alteromonadales</taxon>
        <taxon>Alteromonadaceae</taxon>
        <taxon>Bowmanella</taxon>
    </lineage>
</organism>
<evidence type="ECO:0000256" key="1">
    <source>
        <dbReference type="ARBA" id="ARBA00022679"/>
    </source>
</evidence>
<dbReference type="InterPro" id="IPR023606">
    <property type="entry name" value="CoA-Trfase_III_dom_1_sf"/>
</dbReference>
<dbReference type="PANTHER" id="PTHR48207">
    <property type="entry name" value="SUCCINATE--HYDROXYMETHYLGLUTARATE COA-TRANSFERASE"/>
    <property type="match status" value="1"/>
</dbReference>
<dbReference type="AlphaFoldDB" id="A0A918DM97"/>
<keyword evidence="1 3" id="KW-0808">Transferase</keyword>
<dbReference type="Pfam" id="PF02515">
    <property type="entry name" value="CoA_transf_3"/>
    <property type="match status" value="1"/>
</dbReference>
<dbReference type="GO" id="GO:0008410">
    <property type="term" value="F:CoA-transferase activity"/>
    <property type="evidence" value="ECO:0007669"/>
    <property type="project" value="TreeGrafter"/>
</dbReference>
<dbReference type="Gene3D" id="3.40.50.10540">
    <property type="entry name" value="Crotonobetainyl-coa:carnitine coa-transferase, domain 1"/>
    <property type="match status" value="1"/>
</dbReference>
<accession>A0A918DM97</accession>
<dbReference type="Gene3D" id="3.30.1540.10">
    <property type="entry name" value="formyl-coa transferase, domain 3"/>
    <property type="match status" value="1"/>
</dbReference>
<protein>
    <submittedName>
        <fullName evidence="3">CoA transferase</fullName>
    </submittedName>
</protein>
<sequence>MQQNQTSALAGIKVLDLSRVLAGPWATQMLADFGAEVIKIEPPGKGDDTRGWGPPFIQGQQGCDAAYFHTANRNKHSVAIDFSKPEGQALIHRLAAQSDVVVENFKVGGLAKYGLDYNSLKISNPGLIYCSITGFGQQGPMASQPGYDFMIQAMGGLMSVTGEPDGSPMKVGVALADILTGLYACNAIQAALLYRHSTGLGQYIDLALLDVQIACLANQAMNYLTTGQSPNRFGNAHPNIVPYQSFATADGHIILAVGNDQQFARFCSLPGCEALLGQPQYLTNAQRVQHRETLVPLVADILRQQSSQWWLTNLEALSIPCSPINNVGEAFANPQVQHRQMQRQFSDKDGHTQPFVGNPIQFSQSPVQYHSPPPALGQHSEQILRQRLGLTGEELTHLVHLGVINAPVSD</sequence>
<comment type="caution">
    <text evidence="3">The sequence shown here is derived from an EMBL/GenBank/DDBJ whole genome shotgun (WGS) entry which is preliminary data.</text>
</comment>
<dbReference type="Proteomes" id="UP000606935">
    <property type="component" value="Unassembled WGS sequence"/>
</dbReference>
<evidence type="ECO:0000313" key="4">
    <source>
        <dbReference type="Proteomes" id="UP000606935"/>
    </source>
</evidence>
<reference evidence="3" key="2">
    <citation type="submission" date="2020-09" db="EMBL/GenBank/DDBJ databases">
        <authorList>
            <person name="Sun Q."/>
            <person name="Zhou Y."/>
        </authorList>
    </citation>
    <scope>NUCLEOTIDE SEQUENCE</scope>
    <source>
        <strain evidence="3">CGMCC 1.7086</strain>
    </source>
</reference>
<evidence type="ECO:0000313" key="3">
    <source>
        <dbReference type="EMBL" id="GGO73752.1"/>
    </source>
</evidence>
<dbReference type="EMBL" id="BMLS01000007">
    <property type="protein sequence ID" value="GGO73752.1"/>
    <property type="molecule type" value="Genomic_DNA"/>
</dbReference>
<evidence type="ECO:0000256" key="2">
    <source>
        <dbReference type="SAM" id="MobiDB-lite"/>
    </source>
</evidence>
<dbReference type="InterPro" id="IPR003673">
    <property type="entry name" value="CoA-Trfase_fam_III"/>
</dbReference>
<dbReference type="PANTHER" id="PTHR48207:SF3">
    <property type="entry name" value="SUCCINATE--HYDROXYMETHYLGLUTARATE COA-TRANSFERASE"/>
    <property type="match status" value="1"/>
</dbReference>
<dbReference type="RefSeq" id="WP_188698236.1">
    <property type="nucleotide sequence ID" value="NZ_BMLS01000007.1"/>
</dbReference>